<dbReference type="OrthoDB" id="5189669at2"/>
<proteinExistence type="predicted"/>
<sequence>MRSDTVIVTTLRGAWPCLPALLVASAALCAAATVPVFVVPGVNPIAVLLYAVLAAPFLPALIAVANAAAFDEVATIRSWARALRAHALFGMRHCLVAAGAGELFLAALEVWSRGRPMWMLPSLALTGAATVVTLSGLLAVLPLGVARPGLRGVRLWITALHLVARRPVRFVAVFSLVGLGLWAATSWSASVLLLLPAPVTLVMVAAVWTTKADLAHPQ</sequence>
<keyword evidence="1" id="KW-0812">Transmembrane</keyword>
<evidence type="ECO:0000313" key="2">
    <source>
        <dbReference type="EMBL" id="TCO54746.1"/>
    </source>
</evidence>
<keyword evidence="1" id="KW-0472">Membrane</keyword>
<accession>A0A4R2JD45</accession>
<evidence type="ECO:0008006" key="4">
    <source>
        <dbReference type="Google" id="ProtNLM"/>
    </source>
</evidence>
<dbReference type="RefSeq" id="WP_132122551.1">
    <property type="nucleotide sequence ID" value="NZ_SLWS01000008.1"/>
</dbReference>
<feature type="transmembrane region" description="Helical" evidence="1">
    <location>
        <begin position="47"/>
        <end position="69"/>
    </location>
</feature>
<feature type="transmembrane region" description="Helical" evidence="1">
    <location>
        <begin position="191"/>
        <end position="210"/>
    </location>
</feature>
<evidence type="ECO:0000313" key="3">
    <source>
        <dbReference type="Proteomes" id="UP000295680"/>
    </source>
</evidence>
<dbReference type="AlphaFoldDB" id="A0A4R2JD45"/>
<keyword evidence="3" id="KW-1185">Reference proteome</keyword>
<feature type="transmembrane region" description="Helical" evidence="1">
    <location>
        <begin position="90"/>
        <end position="111"/>
    </location>
</feature>
<protein>
    <recommendedName>
        <fullName evidence="4">DUF624 domain-containing protein</fullName>
    </recommendedName>
</protein>
<keyword evidence="1" id="KW-1133">Transmembrane helix</keyword>
<organism evidence="2 3">
    <name type="scientific">Actinocrispum wychmicini</name>
    <dbReference type="NCBI Taxonomy" id="1213861"/>
    <lineage>
        <taxon>Bacteria</taxon>
        <taxon>Bacillati</taxon>
        <taxon>Actinomycetota</taxon>
        <taxon>Actinomycetes</taxon>
        <taxon>Pseudonocardiales</taxon>
        <taxon>Pseudonocardiaceae</taxon>
        <taxon>Actinocrispum</taxon>
    </lineage>
</organism>
<gene>
    <name evidence="2" type="ORF">EV192_10834</name>
</gene>
<evidence type="ECO:0000256" key="1">
    <source>
        <dbReference type="SAM" id="Phobius"/>
    </source>
</evidence>
<feature type="transmembrane region" description="Helical" evidence="1">
    <location>
        <begin position="123"/>
        <end position="146"/>
    </location>
</feature>
<dbReference type="EMBL" id="SLWS01000008">
    <property type="protein sequence ID" value="TCO54746.1"/>
    <property type="molecule type" value="Genomic_DNA"/>
</dbReference>
<feature type="transmembrane region" description="Helical" evidence="1">
    <location>
        <begin position="167"/>
        <end position="185"/>
    </location>
</feature>
<comment type="caution">
    <text evidence="2">The sequence shown here is derived from an EMBL/GenBank/DDBJ whole genome shotgun (WGS) entry which is preliminary data.</text>
</comment>
<dbReference type="Proteomes" id="UP000295680">
    <property type="component" value="Unassembled WGS sequence"/>
</dbReference>
<reference evidence="2 3" key="1">
    <citation type="submission" date="2019-03" db="EMBL/GenBank/DDBJ databases">
        <title>Genomic Encyclopedia of Type Strains, Phase IV (KMG-IV): sequencing the most valuable type-strain genomes for metagenomic binning, comparative biology and taxonomic classification.</title>
        <authorList>
            <person name="Goeker M."/>
        </authorList>
    </citation>
    <scope>NUCLEOTIDE SEQUENCE [LARGE SCALE GENOMIC DNA]</scope>
    <source>
        <strain evidence="2 3">DSM 45934</strain>
    </source>
</reference>
<name>A0A4R2JD45_9PSEU</name>